<keyword evidence="2" id="KW-1133">Transmembrane helix</keyword>
<feature type="transmembrane region" description="Helical" evidence="2">
    <location>
        <begin position="45"/>
        <end position="65"/>
    </location>
</feature>
<dbReference type="VEuPathDB" id="VectorBase:AALB20_031993"/>
<evidence type="ECO:0000313" key="3">
    <source>
        <dbReference type="EnsemblMetazoa" id="AALB006289-PA"/>
    </source>
</evidence>
<dbReference type="AlphaFoldDB" id="A0A182FIE4"/>
<sequence length="519" mass="57373">MLESIVDAMEEPGSSYRLVRNGLPVVAAGATGIILPSLLGCNRPSSAVVAVLALPLLATVGYNSLMYKKEFGSLAGFINGLDAFEAAVSRVFVYYEEISSYECELLRAAATRTLTICVRGMQAIVESLYDLGRSLESFTDLAKAYDHVYGPLEGREFFYELLTVENGPEQLLLDATKRRKVLLYLQSTCLYRWGLAIASGSDLGKARNALVKTMAVLQQSSKEIRAMFLPLPQENALTTTPTSKKVDSLKPRTLAVTTKLIATQQLLTVLIDTLEQVTNDPLRHGSKQLQLTADLLSIVRQSTESRLQDIIDLECDVARLISPQVSGPMCTTEPRTIEAEEDIDDEMTVAAGNPDTMSAEDEFFLHTASAVDSDSTAGVNADPGNEELPVEQVDKSTQRNYRTVLRQLHGKLQPIKQEFKVREQRALQRKGITAPFDQQEDQQEEEEEEEEEDSSDVDAMSISSLNSNDEDLVCKRTNYQQRYQDAVEQLAAKPQINLFPRIAPGFAPIGSAVEENIFE</sequence>
<feature type="region of interest" description="Disordered" evidence="1">
    <location>
        <begin position="429"/>
        <end position="469"/>
    </location>
</feature>
<evidence type="ECO:0000313" key="4">
    <source>
        <dbReference type="Proteomes" id="UP000069272"/>
    </source>
</evidence>
<protein>
    <submittedName>
        <fullName evidence="3">Uncharacterized protein</fullName>
    </submittedName>
</protein>
<keyword evidence="2" id="KW-0472">Membrane</keyword>
<evidence type="ECO:0000256" key="2">
    <source>
        <dbReference type="SAM" id="Phobius"/>
    </source>
</evidence>
<name>A0A182FIE4_ANOAL</name>
<reference evidence="3" key="2">
    <citation type="submission" date="2022-08" db="UniProtKB">
        <authorList>
            <consortium name="EnsemblMetazoa"/>
        </authorList>
    </citation>
    <scope>IDENTIFICATION</scope>
    <source>
        <strain evidence="3">STECLA/ALBI9_A</strain>
    </source>
</reference>
<accession>A0A182FIE4</accession>
<reference evidence="3 4" key="1">
    <citation type="journal article" date="2017" name="G3 (Bethesda)">
        <title>The Physical Genome Mapping of Anopheles albimanus Corrected Scaffold Misassemblies and Identified Interarm Rearrangements in Genus Anopheles.</title>
        <authorList>
            <person name="Artemov G.N."/>
            <person name="Peery A.N."/>
            <person name="Jiang X."/>
            <person name="Tu Z."/>
            <person name="Stegniy V.N."/>
            <person name="Sharakhova M.V."/>
            <person name="Sharakhov I.V."/>
        </authorList>
    </citation>
    <scope>NUCLEOTIDE SEQUENCE [LARGE SCALE GENOMIC DNA]</scope>
    <source>
        <strain evidence="3 4">ALBI9_A</strain>
    </source>
</reference>
<feature type="compositionally biased region" description="Acidic residues" evidence="1">
    <location>
        <begin position="438"/>
        <end position="456"/>
    </location>
</feature>
<proteinExistence type="predicted"/>
<dbReference type="VEuPathDB" id="VectorBase:AALB006289"/>
<feature type="transmembrane region" description="Helical" evidence="2">
    <location>
        <begin position="21"/>
        <end position="39"/>
    </location>
</feature>
<dbReference type="EnsemblMetazoa" id="AALB006289-RA">
    <property type="protein sequence ID" value="AALB006289-PA"/>
    <property type="gene ID" value="AALB006289"/>
</dbReference>
<feature type="region of interest" description="Disordered" evidence="1">
    <location>
        <begin position="374"/>
        <end position="397"/>
    </location>
</feature>
<evidence type="ECO:0000256" key="1">
    <source>
        <dbReference type="SAM" id="MobiDB-lite"/>
    </source>
</evidence>
<dbReference type="Proteomes" id="UP000069272">
    <property type="component" value="Chromosome X"/>
</dbReference>
<keyword evidence="2" id="KW-0812">Transmembrane</keyword>
<organism evidence="3 4">
    <name type="scientific">Anopheles albimanus</name>
    <name type="common">New world malaria mosquito</name>
    <dbReference type="NCBI Taxonomy" id="7167"/>
    <lineage>
        <taxon>Eukaryota</taxon>
        <taxon>Metazoa</taxon>
        <taxon>Ecdysozoa</taxon>
        <taxon>Arthropoda</taxon>
        <taxon>Hexapoda</taxon>
        <taxon>Insecta</taxon>
        <taxon>Pterygota</taxon>
        <taxon>Neoptera</taxon>
        <taxon>Endopterygota</taxon>
        <taxon>Diptera</taxon>
        <taxon>Nematocera</taxon>
        <taxon>Culicoidea</taxon>
        <taxon>Culicidae</taxon>
        <taxon>Anophelinae</taxon>
        <taxon>Anopheles</taxon>
    </lineage>
</organism>
<keyword evidence="4" id="KW-1185">Reference proteome</keyword>